<sequence>MAPLYFPSSRYQHIRLPSVNVKARLGFRIRPDHHPRRPLWAKTRHLLPERKASRRSSAQAVIEEKAKLILLSRVSTFRGWLPPPPSEVMSGSL</sequence>
<dbReference type="InParanoid" id="A0A5C3PDK0"/>
<dbReference type="EMBL" id="ML211137">
    <property type="protein sequence ID" value="TFK87814.1"/>
    <property type="molecule type" value="Genomic_DNA"/>
</dbReference>
<keyword evidence="2" id="KW-1185">Reference proteome</keyword>
<protein>
    <submittedName>
        <fullName evidence="1">Uncharacterized protein</fullName>
    </submittedName>
</protein>
<accession>A0A5C3PDK0</accession>
<reference evidence="1 2" key="1">
    <citation type="journal article" date="2019" name="Nat. Ecol. Evol.">
        <title>Megaphylogeny resolves global patterns of mushroom evolution.</title>
        <authorList>
            <person name="Varga T."/>
            <person name="Krizsan K."/>
            <person name="Foldi C."/>
            <person name="Dima B."/>
            <person name="Sanchez-Garcia M."/>
            <person name="Sanchez-Ramirez S."/>
            <person name="Szollosi G.J."/>
            <person name="Szarkandi J.G."/>
            <person name="Papp V."/>
            <person name="Albert L."/>
            <person name="Andreopoulos W."/>
            <person name="Angelini C."/>
            <person name="Antonin V."/>
            <person name="Barry K.W."/>
            <person name="Bougher N.L."/>
            <person name="Buchanan P."/>
            <person name="Buyck B."/>
            <person name="Bense V."/>
            <person name="Catcheside P."/>
            <person name="Chovatia M."/>
            <person name="Cooper J."/>
            <person name="Damon W."/>
            <person name="Desjardin D."/>
            <person name="Finy P."/>
            <person name="Geml J."/>
            <person name="Haridas S."/>
            <person name="Hughes K."/>
            <person name="Justo A."/>
            <person name="Karasinski D."/>
            <person name="Kautmanova I."/>
            <person name="Kiss B."/>
            <person name="Kocsube S."/>
            <person name="Kotiranta H."/>
            <person name="LaButti K.M."/>
            <person name="Lechner B.E."/>
            <person name="Liimatainen K."/>
            <person name="Lipzen A."/>
            <person name="Lukacs Z."/>
            <person name="Mihaltcheva S."/>
            <person name="Morgado L.N."/>
            <person name="Niskanen T."/>
            <person name="Noordeloos M.E."/>
            <person name="Ohm R.A."/>
            <person name="Ortiz-Santana B."/>
            <person name="Ovrebo C."/>
            <person name="Racz N."/>
            <person name="Riley R."/>
            <person name="Savchenko A."/>
            <person name="Shiryaev A."/>
            <person name="Soop K."/>
            <person name="Spirin V."/>
            <person name="Szebenyi C."/>
            <person name="Tomsovsky M."/>
            <person name="Tulloss R.E."/>
            <person name="Uehling J."/>
            <person name="Grigoriev I.V."/>
            <person name="Vagvolgyi C."/>
            <person name="Papp T."/>
            <person name="Martin F.M."/>
            <person name="Miettinen O."/>
            <person name="Hibbett D.S."/>
            <person name="Nagy L.G."/>
        </authorList>
    </citation>
    <scope>NUCLEOTIDE SEQUENCE [LARGE SCALE GENOMIC DNA]</scope>
    <source>
        <strain evidence="1 2">HHB13444</strain>
    </source>
</reference>
<evidence type="ECO:0000313" key="2">
    <source>
        <dbReference type="Proteomes" id="UP000308197"/>
    </source>
</evidence>
<name>A0A5C3PDK0_9APHY</name>
<dbReference type="AlphaFoldDB" id="A0A5C3PDK0"/>
<gene>
    <name evidence="1" type="ORF">K466DRAFT_96585</name>
</gene>
<evidence type="ECO:0000313" key="1">
    <source>
        <dbReference type="EMBL" id="TFK87814.1"/>
    </source>
</evidence>
<organism evidence="1 2">
    <name type="scientific">Polyporus arcularius HHB13444</name>
    <dbReference type="NCBI Taxonomy" id="1314778"/>
    <lineage>
        <taxon>Eukaryota</taxon>
        <taxon>Fungi</taxon>
        <taxon>Dikarya</taxon>
        <taxon>Basidiomycota</taxon>
        <taxon>Agaricomycotina</taxon>
        <taxon>Agaricomycetes</taxon>
        <taxon>Polyporales</taxon>
        <taxon>Polyporaceae</taxon>
        <taxon>Polyporus</taxon>
    </lineage>
</organism>
<proteinExistence type="predicted"/>
<dbReference type="Proteomes" id="UP000308197">
    <property type="component" value="Unassembled WGS sequence"/>
</dbReference>